<organism evidence="2 3">
    <name type="scientific">Plakobranchus ocellatus</name>
    <dbReference type="NCBI Taxonomy" id="259542"/>
    <lineage>
        <taxon>Eukaryota</taxon>
        <taxon>Metazoa</taxon>
        <taxon>Spiralia</taxon>
        <taxon>Lophotrochozoa</taxon>
        <taxon>Mollusca</taxon>
        <taxon>Gastropoda</taxon>
        <taxon>Heterobranchia</taxon>
        <taxon>Euthyneura</taxon>
        <taxon>Panpulmonata</taxon>
        <taxon>Sacoglossa</taxon>
        <taxon>Placobranchoidea</taxon>
        <taxon>Plakobranchidae</taxon>
        <taxon>Plakobranchus</taxon>
    </lineage>
</organism>
<keyword evidence="3" id="KW-1185">Reference proteome</keyword>
<keyword evidence="1" id="KW-0732">Signal</keyword>
<protein>
    <recommendedName>
        <fullName evidence="4">Secreted protein</fullName>
    </recommendedName>
</protein>
<evidence type="ECO:0000256" key="1">
    <source>
        <dbReference type="SAM" id="SignalP"/>
    </source>
</evidence>
<feature type="chain" id="PRO_5043708104" description="Secreted protein" evidence="1">
    <location>
        <begin position="20"/>
        <end position="99"/>
    </location>
</feature>
<proteinExistence type="predicted"/>
<evidence type="ECO:0008006" key="4">
    <source>
        <dbReference type="Google" id="ProtNLM"/>
    </source>
</evidence>
<gene>
    <name evidence="2" type="ORF">PoB_002379100</name>
</gene>
<evidence type="ECO:0000313" key="3">
    <source>
        <dbReference type="Proteomes" id="UP000735302"/>
    </source>
</evidence>
<accession>A0AAV3ZS15</accession>
<reference evidence="2 3" key="1">
    <citation type="journal article" date="2021" name="Elife">
        <title>Chloroplast acquisition without the gene transfer in kleptoplastic sea slugs, Plakobranchus ocellatus.</title>
        <authorList>
            <person name="Maeda T."/>
            <person name="Takahashi S."/>
            <person name="Yoshida T."/>
            <person name="Shimamura S."/>
            <person name="Takaki Y."/>
            <person name="Nagai Y."/>
            <person name="Toyoda A."/>
            <person name="Suzuki Y."/>
            <person name="Arimoto A."/>
            <person name="Ishii H."/>
            <person name="Satoh N."/>
            <person name="Nishiyama T."/>
            <person name="Hasebe M."/>
            <person name="Maruyama T."/>
            <person name="Minagawa J."/>
            <person name="Obokata J."/>
            <person name="Shigenobu S."/>
        </authorList>
    </citation>
    <scope>NUCLEOTIDE SEQUENCE [LARGE SCALE GENOMIC DNA]</scope>
</reference>
<dbReference type="Proteomes" id="UP000735302">
    <property type="component" value="Unassembled WGS sequence"/>
</dbReference>
<sequence length="99" mass="11037">MHFALVLDMVGVGFTPVNALELYTISDDQSNLRTVSRRQTSPDATRHRVSSESIIFIFPSRDQHKTQVNGIRLLSHFIPFLLLSGGSIWCIVPAAESQP</sequence>
<name>A0AAV3ZS15_9GAST</name>
<comment type="caution">
    <text evidence="2">The sequence shown here is derived from an EMBL/GenBank/DDBJ whole genome shotgun (WGS) entry which is preliminary data.</text>
</comment>
<feature type="signal peptide" evidence="1">
    <location>
        <begin position="1"/>
        <end position="19"/>
    </location>
</feature>
<dbReference type="AlphaFoldDB" id="A0AAV3ZS15"/>
<dbReference type="EMBL" id="BLXT01002742">
    <property type="protein sequence ID" value="GFN97285.1"/>
    <property type="molecule type" value="Genomic_DNA"/>
</dbReference>
<evidence type="ECO:0000313" key="2">
    <source>
        <dbReference type="EMBL" id="GFN97285.1"/>
    </source>
</evidence>